<dbReference type="Proteomes" id="UP000101530">
    <property type="component" value="Segment"/>
</dbReference>
<dbReference type="KEGG" id="vg:32707889"/>
<evidence type="ECO:0000313" key="2">
    <source>
        <dbReference type="Proteomes" id="UP000101530"/>
    </source>
</evidence>
<dbReference type="EMBL" id="KM204988">
    <property type="protein sequence ID" value="AJR28322.1"/>
    <property type="molecule type" value="Viral_cRNA"/>
</dbReference>
<reference evidence="1 2" key="1">
    <citation type="journal article" date="2015" name="PLoS Pathog.">
        <title>Evolution of genome size and complexity in the rhabdoviridae.</title>
        <authorList>
            <person name="Walker P.J."/>
            <person name="Firth C."/>
            <person name="Widen S.G."/>
            <person name="Blasdell K.R."/>
            <person name="Guzman H."/>
            <person name="Wood T.G."/>
            <person name="Paradkar P.N."/>
            <person name="Holmes E.C."/>
            <person name="Tesh R.B."/>
            <person name="Vasilakis N."/>
        </authorList>
    </citation>
    <scope>NUCLEOTIDE SEQUENCE [LARGE SCALE GENOMIC DNA]</scope>
    <source>
        <strain evidence="1 2">OR189</strain>
    </source>
</reference>
<organism evidence="1 2">
    <name type="scientific">Parry Creek virus</name>
    <dbReference type="NCBI Taxonomy" id="318845"/>
    <lineage>
        <taxon>Viruses</taxon>
        <taxon>Riboviria</taxon>
        <taxon>Orthornavirae</taxon>
        <taxon>Negarnaviricota</taxon>
        <taxon>Haploviricotina</taxon>
        <taxon>Monjiviricetes</taxon>
        <taxon>Mononegavirales</taxon>
        <taxon>Rhabdoviridae</taxon>
        <taxon>Alpharhabdovirinae</taxon>
        <taxon>Hapavirus</taxon>
        <taxon>Hapavirus parry</taxon>
    </lineage>
</organism>
<sequence>MATNENFDSKLAWVVESLEFHPNPRDDPVNFVISARIDVEFPSNFDEVELLMHILQNLKRNKMWPQKGSFLGICAGLSLSHSSFVPSDPLKKRLIGDFMGVVNIPLVPSVGNDYIILNTTSYNLDLESWSEIKLTYNFFICRGNGNVTKRIDTAWYGGQPKRGEDFTFDLLTVAVLYGFDDWFASPLIDRDD</sequence>
<proteinExistence type="predicted"/>
<dbReference type="GeneID" id="32707889"/>
<dbReference type="RefSeq" id="YP_009361974.1">
    <property type="nucleotide sequence ID" value="NC_034449.1"/>
</dbReference>
<keyword evidence="2" id="KW-1185">Reference proteome</keyword>
<name>A0A0D3R1E2_9RHAB</name>
<evidence type="ECO:0000313" key="1">
    <source>
        <dbReference type="EMBL" id="AJR28322.1"/>
    </source>
</evidence>
<accession>A0A0D3R1E2</accession>
<protein>
    <submittedName>
        <fullName evidence="1">Uncharacterized protein</fullName>
    </submittedName>
</protein>
<dbReference type="OrthoDB" id="11030at10239"/>